<comment type="caution">
    <text evidence="1">The sequence shown here is derived from an EMBL/GenBank/DDBJ whole genome shotgun (WGS) entry which is preliminary data.</text>
</comment>
<feature type="non-terminal residue" evidence="1">
    <location>
        <position position="1"/>
    </location>
</feature>
<dbReference type="EMBL" id="LAZR01030795">
    <property type="protein sequence ID" value="KKL55566.1"/>
    <property type="molecule type" value="Genomic_DNA"/>
</dbReference>
<dbReference type="AlphaFoldDB" id="A0A0F9DP50"/>
<organism evidence="1">
    <name type="scientific">marine sediment metagenome</name>
    <dbReference type="NCBI Taxonomy" id="412755"/>
    <lineage>
        <taxon>unclassified sequences</taxon>
        <taxon>metagenomes</taxon>
        <taxon>ecological metagenomes</taxon>
    </lineage>
</organism>
<protein>
    <recommendedName>
        <fullName evidence="2">Bacteriophage Mu GpT domain-containing protein</fullName>
    </recommendedName>
</protein>
<proteinExistence type="predicted"/>
<evidence type="ECO:0000313" key="1">
    <source>
        <dbReference type="EMBL" id="KKL55566.1"/>
    </source>
</evidence>
<name>A0A0F9DP50_9ZZZZ</name>
<gene>
    <name evidence="1" type="ORF">LCGC14_2254120</name>
</gene>
<sequence length="321" mass="35414">VIWQDAYDSVSQSMLTSGLVQRINIPANTGNTREISSIDTNEYLTFKGEGDQAARGRIQQGYSNTIVSYRIAENIGITYEMRTQNKYTEVTRRLTNAGRKGPNSIDLDLSHRITFGTATSYTDRDGRTIDITTGAGSAQQLFDTDHPLAGSTTTYRNRLANNPRLSKGAIEGMRRLVVEETYNALGEKMTGIFDILFTTDDPNTVDTAAEYLKSTASPEAAHAGVINVNLRRFKHVVLPRVATDAVGAPDSDKRYYWGIASSTMSSFYIGIWEAPHMIPPSANSNSEDVQTDDWEFRNRAGYGMTVVEGMWVKFSSGDATA</sequence>
<accession>A0A0F9DP50</accession>
<reference evidence="1" key="1">
    <citation type="journal article" date="2015" name="Nature">
        <title>Complex archaea that bridge the gap between prokaryotes and eukaryotes.</title>
        <authorList>
            <person name="Spang A."/>
            <person name="Saw J.H."/>
            <person name="Jorgensen S.L."/>
            <person name="Zaremba-Niedzwiedzka K."/>
            <person name="Martijn J."/>
            <person name="Lind A.E."/>
            <person name="van Eijk R."/>
            <person name="Schleper C."/>
            <person name="Guy L."/>
            <person name="Ettema T.J."/>
        </authorList>
    </citation>
    <scope>NUCLEOTIDE SEQUENCE</scope>
</reference>
<evidence type="ECO:0008006" key="2">
    <source>
        <dbReference type="Google" id="ProtNLM"/>
    </source>
</evidence>